<dbReference type="InterPro" id="IPR023346">
    <property type="entry name" value="Lysozyme-like_dom_sf"/>
</dbReference>
<evidence type="ECO:0000313" key="3">
    <source>
        <dbReference type="EMBL" id="MFC5504606.1"/>
    </source>
</evidence>
<feature type="transmembrane region" description="Helical" evidence="2">
    <location>
        <begin position="48"/>
        <end position="72"/>
    </location>
</feature>
<evidence type="ECO:0000256" key="2">
    <source>
        <dbReference type="SAM" id="Phobius"/>
    </source>
</evidence>
<keyword evidence="2" id="KW-1133">Transmembrane helix</keyword>
<protein>
    <submittedName>
        <fullName evidence="3">Glycoside hydrolase family 19 protein</fullName>
    </submittedName>
</protein>
<keyword evidence="3" id="KW-0378">Hydrolase</keyword>
<keyword evidence="2" id="KW-0812">Transmembrane</keyword>
<dbReference type="SUPFAM" id="SSF53955">
    <property type="entry name" value="Lysozyme-like"/>
    <property type="match status" value="1"/>
</dbReference>
<accession>A0ABW0NVU7</accession>
<sequence length="375" mass="38804">MQPTVLLSALLLAGLMGMVGQGARTVVGLKKLHDFNATQAPDQATTFLASRLVISLIIGFIAGVLAALAVGLDKLAGPAGAAVEVLLGLAAAGYAGADFIEGFMSKAPAITGGAGTTGTARTEPPSTTTKTEPPATGASQPSEQADRLIMQTSQLSTEIASLQSVLATSAAASGWSSLSAATQVTPELVARLFVPATPLANIRNNLPHVLAGLRSYGLADRDMLLMALATIRAETEGFAPIDEMKSKYNTDKAPFDLYEPGTPIGKRLGNTQAGDGALFKGRGFIQLTGRDNYTRIGTQMGIDLVAQPAQANQPRIAGLILAQFLANKEDAIRAAAAADDLVLARKLVNGGSHGLDRFRDAYTKGRVAIPDGIEI</sequence>
<gene>
    <name evidence="3" type="ORF">ACFPN9_04970</name>
</gene>
<dbReference type="EMBL" id="JBHSLU010000007">
    <property type="protein sequence ID" value="MFC5504606.1"/>
    <property type="molecule type" value="Genomic_DNA"/>
</dbReference>
<proteinExistence type="predicted"/>
<feature type="transmembrane region" description="Helical" evidence="2">
    <location>
        <begin position="79"/>
        <end position="97"/>
    </location>
</feature>
<reference evidence="4" key="1">
    <citation type="journal article" date="2019" name="Int. J. Syst. Evol. Microbiol.">
        <title>The Global Catalogue of Microorganisms (GCM) 10K type strain sequencing project: providing services to taxonomists for standard genome sequencing and annotation.</title>
        <authorList>
            <consortium name="The Broad Institute Genomics Platform"/>
            <consortium name="The Broad Institute Genome Sequencing Center for Infectious Disease"/>
            <person name="Wu L."/>
            <person name="Ma J."/>
        </authorList>
    </citation>
    <scope>NUCLEOTIDE SEQUENCE [LARGE SCALE GENOMIC DNA]</scope>
    <source>
        <strain evidence="4">CCUG 43117</strain>
    </source>
</reference>
<feature type="compositionally biased region" description="Low complexity" evidence="1">
    <location>
        <begin position="113"/>
        <end position="137"/>
    </location>
</feature>
<evidence type="ECO:0000313" key="4">
    <source>
        <dbReference type="Proteomes" id="UP001596060"/>
    </source>
</evidence>
<dbReference type="RefSeq" id="WP_377815671.1">
    <property type="nucleotide sequence ID" value="NZ_JBHSLU010000007.1"/>
</dbReference>
<dbReference type="GO" id="GO:0016787">
    <property type="term" value="F:hydrolase activity"/>
    <property type="evidence" value="ECO:0007669"/>
    <property type="project" value="UniProtKB-KW"/>
</dbReference>
<evidence type="ECO:0000256" key="1">
    <source>
        <dbReference type="SAM" id="MobiDB-lite"/>
    </source>
</evidence>
<organism evidence="3 4">
    <name type="scientific">Bosea massiliensis</name>
    <dbReference type="NCBI Taxonomy" id="151419"/>
    <lineage>
        <taxon>Bacteria</taxon>
        <taxon>Pseudomonadati</taxon>
        <taxon>Pseudomonadota</taxon>
        <taxon>Alphaproteobacteria</taxon>
        <taxon>Hyphomicrobiales</taxon>
        <taxon>Boseaceae</taxon>
        <taxon>Bosea</taxon>
    </lineage>
</organism>
<keyword evidence="4" id="KW-1185">Reference proteome</keyword>
<comment type="caution">
    <text evidence="3">The sequence shown here is derived from an EMBL/GenBank/DDBJ whole genome shotgun (WGS) entry which is preliminary data.</text>
</comment>
<name>A0ABW0NVU7_9HYPH</name>
<dbReference type="Gene3D" id="1.10.530.10">
    <property type="match status" value="1"/>
</dbReference>
<feature type="region of interest" description="Disordered" evidence="1">
    <location>
        <begin position="113"/>
        <end position="144"/>
    </location>
</feature>
<dbReference type="Proteomes" id="UP001596060">
    <property type="component" value="Unassembled WGS sequence"/>
</dbReference>
<keyword evidence="2" id="KW-0472">Membrane</keyword>